<feature type="chain" id="PRO_5036699399" evidence="2">
    <location>
        <begin position="31"/>
        <end position="122"/>
    </location>
</feature>
<accession>A0A921QBM6</accession>
<keyword evidence="2" id="KW-0732">Signal</keyword>
<dbReference type="Proteomes" id="UP000807115">
    <property type="component" value="Chromosome 9"/>
</dbReference>
<dbReference type="AlphaFoldDB" id="A0A921QBM6"/>
<gene>
    <name evidence="3" type="ORF">BDA96_09G139100</name>
</gene>
<feature type="signal peptide" evidence="2">
    <location>
        <begin position="1"/>
        <end position="30"/>
    </location>
</feature>
<comment type="caution">
    <text evidence="3">The sequence shown here is derived from an EMBL/GenBank/DDBJ whole genome shotgun (WGS) entry which is preliminary data.</text>
</comment>
<feature type="region of interest" description="Disordered" evidence="1">
    <location>
        <begin position="75"/>
        <end position="122"/>
    </location>
</feature>
<evidence type="ECO:0000256" key="2">
    <source>
        <dbReference type="SAM" id="SignalP"/>
    </source>
</evidence>
<proteinExistence type="predicted"/>
<evidence type="ECO:0000313" key="3">
    <source>
        <dbReference type="EMBL" id="KAG0518015.1"/>
    </source>
</evidence>
<dbReference type="EMBL" id="CM027688">
    <property type="protein sequence ID" value="KAG0518015.1"/>
    <property type="molecule type" value="Genomic_DNA"/>
</dbReference>
<reference evidence="3" key="2">
    <citation type="submission" date="2020-10" db="EMBL/GenBank/DDBJ databases">
        <authorList>
            <person name="Cooper E.A."/>
            <person name="Brenton Z.W."/>
            <person name="Flinn B.S."/>
            <person name="Jenkins J."/>
            <person name="Shu S."/>
            <person name="Flowers D."/>
            <person name="Luo F."/>
            <person name="Wang Y."/>
            <person name="Xia P."/>
            <person name="Barry K."/>
            <person name="Daum C."/>
            <person name="Lipzen A."/>
            <person name="Yoshinaga Y."/>
            <person name="Schmutz J."/>
            <person name="Saski C."/>
            <person name="Vermerris W."/>
            <person name="Kresovich S."/>
        </authorList>
    </citation>
    <scope>NUCLEOTIDE SEQUENCE</scope>
</reference>
<evidence type="ECO:0000313" key="4">
    <source>
        <dbReference type="Proteomes" id="UP000807115"/>
    </source>
</evidence>
<name>A0A921QBM6_SORBI</name>
<protein>
    <submittedName>
        <fullName evidence="3">Uncharacterized protein</fullName>
    </submittedName>
</protein>
<organism evidence="3 4">
    <name type="scientific">Sorghum bicolor</name>
    <name type="common">Sorghum</name>
    <name type="synonym">Sorghum vulgare</name>
    <dbReference type="NCBI Taxonomy" id="4558"/>
    <lineage>
        <taxon>Eukaryota</taxon>
        <taxon>Viridiplantae</taxon>
        <taxon>Streptophyta</taxon>
        <taxon>Embryophyta</taxon>
        <taxon>Tracheophyta</taxon>
        <taxon>Spermatophyta</taxon>
        <taxon>Magnoliopsida</taxon>
        <taxon>Liliopsida</taxon>
        <taxon>Poales</taxon>
        <taxon>Poaceae</taxon>
        <taxon>PACMAD clade</taxon>
        <taxon>Panicoideae</taxon>
        <taxon>Andropogonodae</taxon>
        <taxon>Andropogoneae</taxon>
        <taxon>Sorghinae</taxon>
        <taxon>Sorghum</taxon>
    </lineage>
</organism>
<evidence type="ECO:0000256" key="1">
    <source>
        <dbReference type="SAM" id="MobiDB-lite"/>
    </source>
</evidence>
<sequence>MVTVLRSRLYRKPILLLLVRFFRFLPASAASRLNPYNQIYRPASDSPSRFSPLPLFSSRLSLSVSPRRWQERWRLPGPGLDGGAHLPPPPPFLPPRLLRTSVPPSPSSLSLSLPPEVAAGAR</sequence>
<reference evidence="3" key="1">
    <citation type="journal article" date="2019" name="BMC Genomics">
        <title>A new reference genome for Sorghum bicolor reveals high levels of sequence similarity between sweet and grain genotypes: implications for the genetics of sugar metabolism.</title>
        <authorList>
            <person name="Cooper E.A."/>
            <person name="Brenton Z.W."/>
            <person name="Flinn B.S."/>
            <person name="Jenkins J."/>
            <person name="Shu S."/>
            <person name="Flowers D."/>
            <person name="Luo F."/>
            <person name="Wang Y."/>
            <person name="Xia P."/>
            <person name="Barry K."/>
            <person name="Daum C."/>
            <person name="Lipzen A."/>
            <person name="Yoshinaga Y."/>
            <person name="Schmutz J."/>
            <person name="Saski C."/>
            <person name="Vermerris W."/>
            <person name="Kresovich S."/>
        </authorList>
    </citation>
    <scope>NUCLEOTIDE SEQUENCE</scope>
</reference>
<feature type="compositionally biased region" description="Low complexity" evidence="1">
    <location>
        <begin position="95"/>
        <end position="115"/>
    </location>
</feature>